<dbReference type="PANTHER" id="PTHR48017">
    <property type="entry name" value="OS05G0424000 PROTEIN-RELATED"/>
    <property type="match status" value="1"/>
</dbReference>
<evidence type="ECO:0000256" key="13">
    <source>
        <dbReference type="SAM" id="Phobius"/>
    </source>
</evidence>
<keyword evidence="6 13" id="KW-0812">Transmembrane</keyword>
<accession>A0A445CKD3</accession>
<keyword evidence="4" id="KW-0813">Transport</keyword>
<evidence type="ECO:0000256" key="3">
    <source>
        <dbReference type="ARBA" id="ARBA00005590"/>
    </source>
</evidence>
<dbReference type="AlphaFoldDB" id="A0A445CKD3"/>
<comment type="similarity">
    <text evidence="3">Belongs to the amino acid/polyamine transporter 2 family. Amino acid/auxin permease (AAAP) (TC 2.A.18.1) subfamily.</text>
</comment>
<name>A0A445CKD3_ARAHY</name>
<comment type="function">
    <text evidence="12">Carrier protein involved in proton-driven auxin influx. Mediates the formation of auxin gradient from developing leaves (site of auxin biosynthesis) to tips by contributing to the loading of auxin in vascular tissues and facilitating acropetal (base to tip) auxin transport within inner tissues of the root apex, and basipetal (tip to base) auxin transport within outer tissues of the root apex. May be involved in lateral roots and nodules formation.</text>
</comment>
<dbReference type="GO" id="GO:0009734">
    <property type="term" value="P:auxin-activated signaling pathway"/>
    <property type="evidence" value="ECO:0007669"/>
    <property type="project" value="UniProtKB-KW"/>
</dbReference>
<evidence type="ECO:0000256" key="9">
    <source>
        <dbReference type="ARBA" id="ARBA00022989"/>
    </source>
</evidence>
<feature type="domain" description="Amino acid transporter transmembrane" evidence="14">
    <location>
        <begin position="1"/>
        <end position="103"/>
    </location>
</feature>
<comment type="subcellular location">
    <subcellularLocation>
        <location evidence="2">Cell membrane</location>
    </subcellularLocation>
    <subcellularLocation>
        <location evidence="1">Endomembrane system</location>
        <topology evidence="1">Multi-pass membrane protein</topology>
    </subcellularLocation>
</comment>
<evidence type="ECO:0000256" key="4">
    <source>
        <dbReference type="ARBA" id="ARBA00022448"/>
    </source>
</evidence>
<dbReference type="GO" id="GO:0012505">
    <property type="term" value="C:endomembrane system"/>
    <property type="evidence" value="ECO:0007669"/>
    <property type="project" value="UniProtKB-SubCell"/>
</dbReference>
<sequence length="118" mass="13401">MPVFDMIETYLVTRLNFSPSSTLRVITRTLFVGITMLIGIRILFFGSLLGFLGGFAFAPTSYFLPCIIWLKLKKPRKYGLSWTINWICIVIGVLIMTLSPIGALRNIIVLAKNYKFFS</sequence>
<keyword evidence="10 13" id="KW-0472">Membrane</keyword>
<evidence type="ECO:0000313" key="16">
    <source>
        <dbReference type="Proteomes" id="UP000289738"/>
    </source>
</evidence>
<keyword evidence="11" id="KW-0927">Auxin signaling pathway</keyword>
<dbReference type="GO" id="GO:0005886">
    <property type="term" value="C:plasma membrane"/>
    <property type="evidence" value="ECO:0007669"/>
    <property type="project" value="UniProtKB-SubCell"/>
</dbReference>
<comment type="caution">
    <text evidence="15">The sequence shown here is derived from an EMBL/GenBank/DDBJ whole genome shotgun (WGS) entry which is preliminary data.</text>
</comment>
<evidence type="ECO:0000313" key="15">
    <source>
        <dbReference type="EMBL" id="RYR51396.1"/>
    </source>
</evidence>
<keyword evidence="7" id="KW-0769">Symport</keyword>
<keyword evidence="8" id="KW-0029">Amino-acid transport</keyword>
<evidence type="ECO:0000256" key="1">
    <source>
        <dbReference type="ARBA" id="ARBA00004127"/>
    </source>
</evidence>
<evidence type="ECO:0000256" key="10">
    <source>
        <dbReference type="ARBA" id="ARBA00023136"/>
    </source>
</evidence>
<organism evidence="15 16">
    <name type="scientific">Arachis hypogaea</name>
    <name type="common">Peanut</name>
    <dbReference type="NCBI Taxonomy" id="3818"/>
    <lineage>
        <taxon>Eukaryota</taxon>
        <taxon>Viridiplantae</taxon>
        <taxon>Streptophyta</taxon>
        <taxon>Embryophyta</taxon>
        <taxon>Tracheophyta</taxon>
        <taxon>Spermatophyta</taxon>
        <taxon>Magnoliopsida</taxon>
        <taxon>eudicotyledons</taxon>
        <taxon>Gunneridae</taxon>
        <taxon>Pentapetalae</taxon>
        <taxon>rosids</taxon>
        <taxon>fabids</taxon>
        <taxon>Fabales</taxon>
        <taxon>Fabaceae</taxon>
        <taxon>Papilionoideae</taxon>
        <taxon>50 kb inversion clade</taxon>
        <taxon>dalbergioids sensu lato</taxon>
        <taxon>Dalbergieae</taxon>
        <taxon>Pterocarpus clade</taxon>
        <taxon>Arachis</taxon>
    </lineage>
</organism>
<dbReference type="GO" id="GO:0006865">
    <property type="term" value="P:amino acid transport"/>
    <property type="evidence" value="ECO:0007669"/>
    <property type="project" value="UniProtKB-KW"/>
</dbReference>
<feature type="transmembrane region" description="Helical" evidence="13">
    <location>
        <begin position="84"/>
        <end position="108"/>
    </location>
</feature>
<evidence type="ECO:0000259" key="14">
    <source>
        <dbReference type="Pfam" id="PF01490"/>
    </source>
</evidence>
<keyword evidence="5" id="KW-1003">Cell membrane</keyword>
<dbReference type="EMBL" id="SDMP01000006">
    <property type="protein sequence ID" value="RYR51396.1"/>
    <property type="molecule type" value="Genomic_DNA"/>
</dbReference>
<evidence type="ECO:0000256" key="6">
    <source>
        <dbReference type="ARBA" id="ARBA00022692"/>
    </source>
</evidence>
<dbReference type="GO" id="GO:0015293">
    <property type="term" value="F:symporter activity"/>
    <property type="evidence" value="ECO:0007669"/>
    <property type="project" value="UniProtKB-KW"/>
</dbReference>
<evidence type="ECO:0000256" key="2">
    <source>
        <dbReference type="ARBA" id="ARBA00004236"/>
    </source>
</evidence>
<dbReference type="Pfam" id="PF01490">
    <property type="entry name" value="Aa_trans"/>
    <property type="match status" value="1"/>
</dbReference>
<dbReference type="Proteomes" id="UP000289738">
    <property type="component" value="Chromosome A06"/>
</dbReference>
<evidence type="ECO:0000256" key="5">
    <source>
        <dbReference type="ARBA" id="ARBA00022475"/>
    </source>
</evidence>
<keyword evidence="16" id="KW-1185">Reference proteome</keyword>
<reference evidence="15 16" key="1">
    <citation type="submission" date="2019-01" db="EMBL/GenBank/DDBJ databases">
        <title>Sequencing of cultivated peanut Arachis hypogaea provides insights into genome evolution and oil improvement.</title>
        <authorList>
            <person name="Chen X."/>
        </authorList>
    </citation>
    <scope>NUCLEOTIDE SEQUENCE [LARGE SCALE GENOMIC DNA]</scope>
    <source>
        <strain evidence="16">cv. Fuhuasheng</strain>
        <tissue evidence="15">Leaves</tissue>
    </source>
</reference>
<protein>
    <recommendedName>
        <fullName evidence="14">Amino acid transporter transmembrane domain-containing protein</fullName>
    </recommendedName>
</protein>
<dbReference type="STRING" id="3818.A0A445CKD3"/>
<evidence type="ECO:0000256" key="7">
    <source>
        <dbReference type="ARBA" id="ARBA00022847"/>
    </source>
</evidence>
<evidence type="ECO:0000256" key="8">
    <source>
        <dbReference type="ARBA" id="ARBA00022970"/>
    </source>
</evidence>
<evidence type="ECO:0000256" key="12">
    <source>
        <dbReference type="ARBA" id="ARBA00045588"/>
    </source>
</evidence>
<keyword evidence="9 13" id="KW-1133">Transmembrane helix</keyword>
<feature type="transmembrane region" description="Helical" evidence="13">
    <location>
        <begin position="51"/>
        <end position="72"/>
    </location>
</feature>
<evidence type="ECO:0000256" key="11">
    <source>
        <dbReference type="ARBA" id="ARBA00023294"/>
    </source>
</evidence>
<feature type="transmembrane region" description="Helical" evidence="13">
    <location>
        <begin position="25"/>
        <end position="45"/>
    </location>
</feature>
<proteinExistence type="inferred from homology"/>
<gene>
    <name evidence="15" type="ORF">Ahy_A06g026406</name>
</gene>
<dbReference type="InterPro" id="IPR013057">
    <property type="entry name" value="AA_transpt_TM"/>
</dbReference>